<keyword evidence="5" id="KW-1185">Reference proteome</keyword>
<dbReference type="FunFam" id="3.30.420.40:FF:000028">
    <property type="entry name" value="heat shock 70 kDa protein-like"/>
    <property type="match status" value="1"/>
</dbReference>
<sequence length="124" mass="13303">MIDLDQKHVKPTNRCAKTKRETKNSRAVGFFGLGLGSASFHGESCEKTVKTGENRYGNGENESDSAELEPHLVFRLRVVAEKVVGIDVGTTNSAVGAMDGGKPVIITNAEGQRTTPSVVAWTKN</sequence>
<dbReference type="EMBL" id="JAVXUP010000657">
    <property type="protein sequence ID" value="KAK3023417.1"/>
    <property type="molecule type" value="Genomic_DNA"/>
</dbReference>
<dbReference type="PRINTS" id="PR00301">
    <property type="entry name" value="HEATSHOCK70"/>
</dbReference>
<dbReference type="GO" id="GO:0005524">
    <property type="term" value="F:ATP binding"/>
    <property type="evidence" value="ECO:0007669"/>
    <property type="project" value="UniProtKB-KW"/>
</dbReference>
<dbReference type="Gene3D" id="3.30.420.40">
    <property type="match status" value="1"/>
</dbReference>
<name>A0AA89B382_9ASTE</name>
<dbReference type="Proteomes" id="UP001188597">
    <property type="component" value="Unassembled WGS sequence"/>
</dbReference>
<evidence type="ECO:0000256" key="3">
    <source>
        <dbReference type="ARBA" id="ARBA00022840"/>
    </source>
</evidence>
<dbReference type="SUPFAM" id="SSF53067">
    <property type="entry name" value="Actin-like ATPase domain"/>
    <property type="match status" value="1"/>
</dbReference>
<dbReference type="Pfam" id="PF00012">
    <property type="entry name" value="HSP70"/>
    <property type="match status" value="1"/>
</dbReference>
<organism evidence="4 5">
    <name type="scientific">Escallonia herrerae</name>
    <dbReference type="NCBI Taxonomy" id="1293975"/>
    <lineage>
        <taxon>Eukaryota</taxon>
        <taxon>Viridiplantae</taxon>
        <taxon>Streptophyta</taxon>
        <taxon>Embryophyta</taxon>
        <taxon>Tracheophyta</taxon>
        <taxon>Spermatophyta</taxon>
        <taxon>Magnoliopsida</taxon>
        <taxon>eudicotyledons</taxon>
        <taxon>Gunneridae</taxon>
        <taxon>Pentapetalae</taxon>
        <taxon>asterids</taxon>
        <taxon>campanulids</taxon>
        <taxon>Escalloniales</taxon>
        <taxon>Escalloniaceae</taxon>
        <taxon>Escallonia</taxon>
    </lineage>
</organism>
<dbReference type="InterPro" id="IPR013126">
    <property type="entry name" value="Hsp_70_fam"/>
</dbReference>
<proteinExistence type="inferred from homology"/>
<protein>
    <recommendedName>
        <fullName evidence="6">Heat shock protein 70</fullName>
    </recommendedName>
</protein>
<dbReference type="InterPro" id="IPR043129">
    <property type="entry name" value="ATPase_NBD"/>
</dbReference>
<evidence type="ECO:0000256" key="1">
    <source>
        <dbReference type="ARBA" id="ARBA00007381"/>
    </source>
</evidence>
<comment type="caution">
    <text evidence="4">The sequence shown here is derived from an EMBL/GenBank/DDBJ whole genome shotgun (WGS) entry which is preliminary data.</text>
</comment>
<comment type="similarity">
    <text evidence="1">Belongs to the heat shock protein 70 family.</text>
</comment>
<keyword evidence="3" id="KW-0067">ATP-binding</keyword>
<evidence type="ECO:0000313" key="4">
    <source>
        <dbReference type="EMBL" id="KAK3023417.1"/>
    </source>
</evidence>
<reference evidence="4" key="1">
    <citation type="submission" date="2022-12" db="EMBL/GenBank/DDBJ databases">
        <title>Draft genome assemblies for two species of Escallonia (Escalloniales).</title>
        <authorList>
            <person name="Chanderbali A."/>
            <person name="Dervinis C."/>
            <person name="Anghel I."/>
            <person name="Soltis D."/>
            <person name="Soltis P."/>
            <person name="Zapata F."/>
        </authorList>
    </citation>
    <scope>NUCLEOTIDE SEQUENCE</scope>
    <source>
        <strain evidence="4">UCBG64.0493</strain>
        <tissue evidence="4">Leaf</tissue>
    </source>
</reference>
<evidence type="ECO:0000313" key="5">
    <source>
        <dbReference type="Proteomes" id="UP001188597"/>
    </source>
</evidence>
<gene>
    <name evidence="4" type="ORF">RJ639_042805</name>
</gene>
<dbReference type="AlphaFoldDB" id="A0AA89B382"/>
<keyword evidence="2" id="KW-0547">Nucleotide-binding</keyword>
<evidence type="ECO:0000256" key="2">
    <source>
        <dbReference type="ARBA" id="ARBA00022741"/>
    </source>
</evidence>
<dbReference type="GO" id="GO:0140662">
    <property type="term" value="F:ATP-dependent protein folding chaperone"/>
    <property type="evidence" value="ECO:0007669"/>
    <property type="project" value="InterPro"/>
</dbReference>
<evidence type="ECO:0008006" key="6">
    <source>
        <dbReference type="Google" id="ProtNLM"/>
    </source>
</evidence>
<accession>A0AA89B382</accession>